<name>A0A090QUI2_9GAMM</name>
<dbReference type="STRING" id="754436.JCM19237_3921"/>
<gene>
    <name evidence="2" type="ORF">JCM19237_3921</name>
</gene>
<evidence type="ECO:0000313" key="2">
    <source>
        <dbReference type="EMBL" id="GAL06855.1"/>
    </source>
</evidence>
<feature type="region of interest" description="Disordered" evidence="1">
    <location>
        <begin position="62"/>
        <end position="85"/>
    </location>
</feature>
<dbReference type="PANTHER" id="PTHR30414">
    <property type="entry name" value="MINICONDUCTANCE MECHANOSENSITIVE CHANNEL YBDG"/>
    <property type="match status" value="1"/>
</dbReference>
<evidence type="ECO:0000313" key="3">
    <source>
        <dbReference type="Proteomes" id="UP000029227"/>
    </source>
</evidence>
<dbReference type="PANTHER" id="PTHR30414:SF0">
    <property type="entry name" value="MINICONDUCTANCE MECHANOSENSITIVE CHANNEL YBDG"/>
    <property type="match status" value="1"/>
</dbReference>
<reference evidence="2 3" key="1">
    <citation type="journal article" date="2014" name="Genome Announc.">
        <title>Draft Genome Sequences of Two Vibrionaceae Species, Vibrio ponticus C121 and Photobacterium aphoticum C119, Isolated as Coral Reef Microbiota.</title>
        <authorList>
            <person name="Al-saari N."/>
            <person name="Meirelles P.M."/>
            <person name="Mino S."/>
            <person name="Suda W."/>
            <person name="Oshima K."/>
            <person name="Hattori M."/>
            <person name="Ohkuma M."/>
            <person name="Thompson F.L."/>
            <person name="Gomez-Gil B."/>
            <person name="Sawabe T."/>
            <person name="Sawabe T."/>
        </authorList>
    </citation>
    <scope>NUCLEOTIDE SEQUENCE [LARGE SCALE GENOMIC DNA]</scope>
    <source>
        <strain evidence="2 3">JCM 19237</strain>
    </source>
</reference>
<organism evidence="2 3">
    <name type="scientific">Photobacterium aphoticum</name>
    <dbReference type="NCBI Taxonomy" id="754436"/>
    <lineage>
        <taxon>Bacteria</taxon>
        <taxon>Pseudomonadati</taxon>
        <taxon>Pseudomonadota</taxon>
        <taxon>Gammaproteobacteria</taxon>
        <taxon>Vibrionales</taxon>
        <taxon>Vibrionaceae</taxon>
        <taxon>Photobacterium</taxon>
    </lineage>
</organism>
<comment type="caution">
    <text evidence="2">The sequence shown here is derived from an EMBL/GenBank/DDBJ whole genome shotgun (WGS) entry which is preliminary data.</text>
</comment>
<sequence length="85" mass="9518">MLLMVRQLAPTQEGLPLQIYAFTNNTDWAYYEGVQADIFDHIYSILPLFGLRPYQSFGGHDASLIGQSPMQGSSTHTDAPIKKED</sequence>
<dbReference type="eggNOG" id="COG0668">
    <property type="taxonomic scope" value="Bacteria"/>
</dbReference>
<dbReference type="AlphaFoldDB" id="A0A090QUI2"/>
<dbReference type="GO" id="GO:0008381">
    <property type="term" value="F:mechanosensitive monoatomic ion channel activity"/>
    <property type="evidence" value="ECO:0007669"/>
    <property type="project" value="InterPro"/>
</dbReference>
<protein>
    <submittedName>
        <fullName evidence="2">Small-conductance mechanosensitive channel</fullName>
    </submittedName>
</protein>
<dbReference type="InterPro" id="IPR030192">
    <property type="entry name" value="YbdG"/>
</dbReference>
<evidence type="ECO:0000256" key="1">
    <source>
        <dbReference type="SAM" id="MobiDB-lite"/>
    </source>
</evidence>
<dbReference type="EMBL" id="BBMN01000013">
    <property type="protein sequence ID" value="GAL06855.1"/>
    <property type="molecule type" value="Genomic_DNA"/>
</dbReference>
<proteinExistence type="predicted"/>
<dbReference type="GO" id="GO:0005886">
    <property type="term" value="C:plasma membrane"/>
    <property type="evidence" value="ECO:0007669"/>
    <property type="project" value="TreeGrafter"/>
</dbReference>
<feature type="compositionally biased region" description="Polar residues" evidence="1">
    <location>
        <begin position="65"/>
        <end position="77"/>
    </location>
</feature>
<dbReference type="GO" id="GO:0071470">
    <property type="term" value="P:cellular response to osmotic stress"/>
    <property type="evidence" value="ECO:0007669"/>
    <property type="project" value="InterPro"/>
</dbReference>
<accession>A0A090QUI2</accession>
<dbReference type="Proteomes" id="UP000029227">
    <property type="component" value="Unassembled WGS sequence"/>
</dbReference>